<proteinExistence type="predicted"/>
<dbReference type="InterPro" id="IPR037143">
    <property type="entry name" value="4-PPantetheinyl_Trfase_dom_sf"/>
</dbReference>
<dbReference type="GO" id="GO:0000287">
    <property type="term" value="F:magnesium ion binding"/>
    <property type="evidence" value="ECO:0007669"/>
    <property type="project" value="InterPro"/>
</dbReference>
<feature type="domain" description="4'-phosphopantetheinyl transferase" evidence="2">
    <location>
        <begin position="104"/>
        <end position="181"/>
    </location>
</feature>
<keyword evidence="1 3" id="KW-0808">Transferase</keyword>
<name>A0A8G2BW51_9BACT</name>
<comment type="caution">
    <text evidence="3">The sequence shown here is derived from an EMBL/GenBank/DDBJ whole genome shotgun (WGS) entry which is preliminary data.</text>
</comment>
<accession>A0A8G2BW51</accession>
<dbReference type="Pfam" id="PF01648">
    <property type="entry name" value="ACPS"/>
    <property type="match status" value="1"/>
</dbReference>
<evidence type="ECO:0000256" key="1">
    <source>
        <dbReference type="ARBA" id="ARBA00022679"/>
    </source>
</evidence>
<dbReference type="Proteomes" id="UP000236725">
    <property type="component" value="Unassembled WGS sequence"/>
</dbReference>
<reference evidence="3 4" key="1">
    <citation type="submission" date="2016-10" db="EMBL/GenBank/DDBJ databases">
        <authorList>
            <person name="Varghese N."/>
            <person name="Submissions S."/>
        </authorList>
    </citation>
    <scope>NUCLEOTIDE SEQUENCE [LARGE SCALE GENOMIC DNA]</scope>
    <source>
        <strain evidence="3 4">DSM 29073</strain>
    </source>
</reference>
<dbReference type="InterPro" id="IPR008278">
    <property type="entry name" value="4-PPantetheinyl_Trfase_dom"/>
</dbReference>
<organism evidence="3 4">
    <name type="scientific">Parabacteroides chinchillae</name>
    <dbReference type="NCBI Taxonomy" id="871327"/>
    <lineage>
        <taxon>Bacteria</taxon>
        <taxon>Pseudomonadati</taxon>
        <taxon>Bacteroidota</taxon>
        <taxon>Bacteroidia</taxon>
        <taxon>Bacteroidales</taxon>
        <taxon>Tannerellaceae</taxon>
        <taxon>Parabacteroides</taxon>
    </lineage>
</organism>
<dbReference type="SUPFAM" id="SSF56214">
    <property type="entry name" value="4'-phosphopantetheinyl transferase"/>
    <property type="match status" value="2"/>
</dbReference>
<dbReference type="Gene3D" id="3.90.470.20">
    <property type="entry name" value="4'-phosphopantetheinyl transferase domain"/>
    <property type="match status" value="1"/>
</dbReference>
<evidence type="ECO:0000259" key="2">
    <source>
        <dbReference type="Pfam" id="PF01648"/>
    </source>
</evidence>
<keyword evidence="4" id="KW-1185">Reference proteome</keyword>
<dbReference type="GO" id="GO:0008897">
    <property type="term" value="F:holo-[acyl-carrier-protein] synthase activity"/>
    <property type="evidence" value="ECO:0007669"/>
    <property type="project" value="InterPro"/>
</dbReference>
<dbReference type="EMBL" id="FNVS01000006">
    <property type="protein sequence ID" value="SEF76670.1"/>
    <property type="molecule type" value="Genomic_DNA"/>
</dbReference>
<evidence type="ECO:0000313" key="4">
    <source>
        <dbReference type="Proteomes" id="UP000236725"/>
    </source>
</evidence>
<evidence type="ECO:0000313" key="3">
    <source>
        <dbReference type="EMBL" id="SEF76670.1"/>
    </source>
</evidence>
<gene>
    <name evidence="3" type="ORF">SAMN05444001_106115</name>
</gene>
<protein>
    <submittedName>
        <fullName evidence="3">Phosphopantetheinyl transferase</fullName>
    </submittedName>
</protein>
<dbReference type="AlphaFoldDB" id="A0A8G2BW51"/>
<dbReference type="RefSeq" id="WP_103983013.1">
    <property type="nucleotide sequence ID" value="NZ_FNVS01000006.1"/>
</dbReference>
<sequence length="207" mass="23752">MPLLQKQNNPLLGVWQISESSDKLLSMLPNSSGSLSFLQSIRAEHRKQERLASRVLLKELLEKEAVIDYFPNGAPFLPDIPLHISISHTKGYAAVLLQESPAAGVDIEYRSDRVCKIRNRFMNQEEEEAIDLNHEIEHLLIYWCAKETLFKMIGQEDVDFCRHLHVKPFLYAESGTFVVQETRTQENAFFKLGYSVTPGFVLTWSLD</sequence>